<name>A0A3Q9IT38_9BACT</name>
<dbReference type="KEGG" id="buy:D8S85_12320"/>
<evidence type="ECO:0000313" key="2">
    <source>
        <dbReference type="Proteomes" id="UP000270673"/>
    </source>
</evidence>
<accession>A0A3Q9IT38</accession>
<sequence>MNEMKSNRYTQLFVLFVGLILVSCYDKNNTIHRLPDLQITNISAGAVKTGDELKLHPIGMLGNEEVECTYQWYRYHGNQPELIHEGQDLVWRVDTTDFVNIGLDVTHVETGMMISEVYNFTITPRIERGWIVLKENTEGNTDMDALLMVGDNVFELSENLLPEPLEGKPVALLEAGRYYWNHPVTLVQEGNLECLLPVSEKNIAWYRIKDEVTMLSGDDMFYEPSPVATRKFEAVGVFNSSYCVMALVDNGRVSRTLASYSGSRFMPEIVGNYKLAPWLVTGVSMNMPVGYDEFTSSFVMVGDDALSYFPDTYREGDDVQISSNAMDADLLFFGQTHGNLDPNYTSYPAYGPGIGYALMRKKGNTEQVELYGLNFREATSYGTIYSPIRFHRTIEVVACPELVAADFYTLHQDKGILYFIKDNVLHYYDIENDRFVKDCYTFDGEVTYLKFVGNNYDRSDSWDPIQFNYTFSRLMVATCSGEEYSVYTFEENDSGNLVLRPERTFVGHGKVKKMLWYGYNPTGYLSKLSSNGYIYN</sequence>
<protein>
    <recommendedName>
        <fullName evidence="3">PKD-like family protein</fullName>
    </recommendedName>
</protein>
<evidence type="ECO:0000313" key="1">
    <source>
        <dbReference type="EMBL" id="AZS30251.1"/>
    </source>
</evidence>
<proteinExistence type="predicted"/>
<gene>
    <name evidence="1" type="ORF">D8S85_12320</name>
</gene>
<keyword evidence="2" id="KW-1185">Reference proteome</keyword>
<evidence type="ECO:0008006" key="3">
    <source>
        <dbReference type="Google" id="ProtNLM"/>
    </source>
</evidence>
<dbReference type="PROSITE" id="PS51257">
    <property type="entry name" value="PROKAR_LIPOPROTEIN"/>
    <property type="match status" value="1"/>
</dbReference>
<dbReference type="EMBL" id="CP032819">
    <property type="protein sequence ID" value="AZS30251.1"/>
    <property type="molecule type" value="Genomic_DNA"/>
</dbReference>
<organism evidence="1 2">
    <name type="scientific">Butyricimonas faecalis</name>
    <dbReference type="NCBI Taxonomy" id="2093856"/>
    <lineage>
        <taxon>Bacteria</taxon>
        <taxon>Pseudomonadati</taxon>
        <taxon>Bacteroidota</taxon>
        <taxon>Bacteroidia</taxon>
        <taxon>Bacteroidales</taxon>
        <taxon>Odoribacteraceae</taxon>
        <taxon>Butyricimonas</taxon>
    </lineage>
</organism>
<reference evidence="1 2" key="1">
    <citation type="submission" date="2018-10" db="EMBL/GenBank/DDBJ databases">
        <title>Butyricimonas faecalis sp. nov., isolated from human faeces and emended description of the genus Butyricimonas.</title>
        <authorList>
            <person name="Le Roy T."/>
            <person name="Van der Smissen P."/>
            <person name="Paquot A."/>
            <person name="Delzenne N."/>
            <person name="Muccioli G."/>
            <person name="Collet J.-F."/>
            <person name="Cani P.D."/>
        </authorList>
    </citation>
    <scope>NUCLEOTIDE SEQUENCE [LARGE SCALE GENOMIC DNA]</scope>
    <source>
        <strain evidence="1 2">H184</strain>
    </source>
</reference>
<dbReference type="AlphaFoldDB" id="A0A3Q9IT38"/>
<dbReference type="Proteomes" id="UP000270673">
    <property type="component" value="Chromosome"/>
</dbReference>